<evidence type="ECO:0000256" key="7">
    <source>
        <dbReference type="ARBA" id="ARBA00023136"/>
    </source>
</evidence>
<gene>
    <name evidence="11" type="ORF">WN55_03892</name>
</gene>
<evidence type="ECO:0000313" key="12">
    <source>
        <dbReference type="Proteomes" id="UP000076502"/>
    </source>
</evidence>
<reference evidence="11 12" key="1">
    <citation type="submission" date="2015-07" db="EMBL/GenBank/DDBJ databases">
        <title>The genome of Dufourea novaeangliae.</title>
        <authorList>
            <person name="Pan H."/>
            <person name="Kapheim K."/>
        </authorList>
    </citation>
    <scope>NUCLEOTIDE SEQUENCE [LARGE SCALE GENOMIC DNA]</scope>
    <source>
        <strain evidence="11">0120121106</strain>
        <tissue evidence="11">Whole body</tissue>
    </source>
</reference>
<evidence type="ECO:0000313" key="11">
    <source>
        <dbReference type="EMBL" id="KZC04107.1"/>
    </source>
</evidence>
<keyword evidence="9" id="KW-0807">Transducer</keyword>
<dbReference type="STRING" id="178035.A0A154NWV8"/>
<dbReference type="PANTHER" id="PTHR21137">
    <property type="entry name" value="ODORANT RECEPTOR"/>
    <property type="match status" value="1"/>
</dbReference>
<evidence type="ECO:0000256" key="3">
    <source>
        <dbReference type="ARBA" id="ARBA00022606"/>
    </source>
</evidence>
<evidence type="ECO:0000256" key="6">
    <source>
        <dbReference type="ARBA" id="ARBA00022989"/>
    </source>
</evidence>
<dbReference type="PANTHER" id="PTHR21137:SF35">
    <property type="entry name" value="ODORANT RECEPTOR 19A-RELATED"/>
    <property type="match status" value="1"/>
</dbReference>
<dbReference type="GO" id="GO:0005886">
    <property type="term" value="C:plasma membrane"/>
    <property type="evidence" value="ECO:0007669"/>
    <property type="project" value="UniProtKB-SubCell"/>
</dbReference>
<comment type="subcellular location">
    <subcellularLocation>
        <location evidence="1">Cell membrane</location>
        <topology evidence="1">Multi-pass membrane protein</topology>
    </subcellularLocation>
</comment>
<dbReference type="OrthoDB" id="6765072at2759"/>
<evidence type="ECO:0000256" key="9">
    <source>
        <dbReference type="ARBA" id="ARBA00023224"/>
    </source>
</evidence>
<dbReference type="Pfam" id="PF02949">
    <property type="entry name" value="7tm_6"/>
    <property type="match status" value="1"/>
</dbReference>
<dbReference type="GO" id="GO:0005549">
    <property type="term" value="F:odorant binding"/>
    <property type="evidence" value="ECO:0007669"/>
    <property type="project" value="InterPro"/>
</dbReference>
<dbReference type="EMBL" id="KQ434775">
    <property type="protein sequence ID" value="KZC04107.1"/>
    <property type="molecule type" value="Genomic_DNA"/>
</dbReference>
<dbReference type="AlphaFoldDB" id="A0A154NWV8"/>
<keyword evidence="2" id="KW-1003">Cell membrane</keyword>
<feature type="transmembrane region" description="Helical" evidence="10">
    <location>
        <begin position="250"/>
        <end position="277"/>
    </location>
</feature>
<organism evidence="11 12">
    <name type="scientific">Dufourea novaeangliae</name>
    <name type="common">Sweat bee</name>
    <dbReference type="NCBI Taxonomy" id="178035"/>
    <lineage>
        <taxon>Eukaryota</taxon>
        <taxon>Metazoa</taxon>
        <taxon>Ecdysozoa</taxon>
        <taxon>Arthropoda</taxon>
        <taxon>Hexapoda</taxon>
        <taxon>Insecta</taxon>
        <taxon>Pterygota</taxon>
        <taxon>Neoptera</taxon>
        <taxon>Endopterygota</taxon>
        <taxon>Hymenoptera</taxon>
        <taxon>Apocrita</taxon>
        <taxon>Aculeata</taxon>
        <taxon>Apoidea</taxon>
        <taxon>Anthophila</taxon>
        <taxon>Halictidae</taxon>
        <taxon>Rophitinae</taxon>
        <taxon>Dufourea</taxon>
    </lineage>
</organism>
<feature type="transmembrane region" description="Helical" evidence="10">
    <location>
        <begin position="23"/>
        <end position="42"/>
    </location>
</feature>
<feature type="non-terminal residue" evidence="11">
    <location>
        <position position="364"/>
    </location>
</feature>
<proteinExistence type="predicted"/>
<protein>
    <submittedName>
        <fullName evidence="11">Odorant receptor 2a</fullName>
    </submittedName>
</protein>
<keyword evidence="7 10" id="KW-0472">Membrane</keyword>
<keyword evidence="5" id="KW-0552">Olfaction</keyword>
<keyword evidence="4 10" id="KW-0812">Transmembrane</keyword>
<keyword evidence="12" id="KW-1185">Reference proteome</keyword>
<feature type="transmembrane region" description="Helical" evidence="10">
    <location>
        <begin position="169"/>
        <end position="200"/>
    </location>
</feature>
<dbReference type="GO" id="GO:0007165">
    <property type="term" value="P:signal transduction"/>
    <property type="evidence" value="ECO:0007669"/>
    <property type="project" value="UniProtKB-KW"/>
</dbReference>
<keyword evidence="3" id="KW-0716">Sensory transduction</keyword>
<evidence type="ECO:0000256" key="4">
    <source>
        <dbReference type="ARBA" id="ARBA00022692"/>
    </source>
</evidence>
<dbReference type="Proteomes" id="UP000076502">
    <property type="component" value="Unassembled WGS sequence"/>
</dbReference>
<evidence type="ECO:0000256" key="2">
    <source>
        <dbReference type="ARBA" id="ARBA00022475"/>
    </source>
</evidence>
<evidence type="ECO:0000256" key="8">
    <source>
        <dbReference type="ARBA" id="ARBA00023170"/>
    </source>
</evidence>
<feature type="transmembrane region" description="Helical" evidence="10">
    <location>
        <begin position="115"/>
        <end position="136"/>
    </location>
</feature>
<accession>A0A154NWV8</accession>
<dbReference type="GO" id="GO:0004984">
    <property type="term" value="F:olfactory receptor activity"/>
    <property type="evidence" value="ECO:0007669"/>
    <property type="project" value="InterPro"/>
</dbReference>
<keyword evidence="8 11" id="KW-0675">Receptor</keyword>
<sequence length="364" mass="41782">SVSRPVEIGLRVTGIWPSSYENVFRFVWILAMCTAQVLQYWYMMNHFNLDDLTDLVECVSTSLPYSLVCFKLITFWTKRGILKHILLTMTADWENTSVTKHSLDAMIRKTQLSNWCSQLILSVYAIAVFLYSSVYINVFRKAGRDDVIVDSSQLLMRMELPLASYERPAYQYVMIAQFVQLMFVATAIGTIDAFMITLILHVGGQVEMMHQALAAVCSKNKEQCLPKSTVKRLVNRHQKILNFTKYIENLFSYIALMQILCNTISICCIGFLMVVSFDTDQNLRNVIKILFFYIAIVLEAFIFCFAGEYLSSKSTSINSAAYNSLWYLWKPNESRTMLLFMIRSQKRSTITAGNVMELSLEGFA</sequence>
<evidence type="ECO:0000256" key="1">
    <source>
        <dbReference type="ARBA" id="ARBA00004651"/>
    </source>
</evidence>
<feature type="non-terminal residue" evidence="11">
    <location>
        <position position="1"/>
    </location>
</feature>
<evidence type="ECO:0000256" key="5">
    <source>
        <dbReference type="ARBA" id="ARBA00022725"/>
    </source>
</evidence>
<name>A0A154NWV8_DUFNO</name>
<evidence type="ECO:0000256" key="10">
    <source>
        <dbReference type="SAM" id="Phobius"/>
    </source>
</evidence>
<dbReference type="InterPro" id="IPR004117">
    <property type="entry name" value="7tm6_olfct_rcpt"/>
</dbReference>
<keyword evidence="6 10" id="KW-1133">Transmembrane helix</keyword>
<feature type="transmembrane region" description="Helical" evidence="10">
    <location>
        <begin position="289"/>
        <end position="310"/>
    </location>
</feature>